<dbReference type="InterPro" id="IPR029058">
    <property type="entry name" value="AB_hydrolase_fold"/>
</dbReference>
<dbReference type="AlphaFoldDB" id="A0A4R4YER4"/>
<sequence>MQHEPNEGTAPPLGRRYEVDGRRLFLHRSGTGGPAVVFLPGAGAVGLDYLNVHQRVAELTTSVIYDRGGTGWSDPLPLPRTAAETATELRDLLRAAEIPGPYVLAAHSLGGTYARRFSQLFPDEVAGLLWLEGLHEDWDVHMPESMRLANSTQPLPDLDEQQLQQFRAYFSQMFATWPDELRELLVERHLSTEWLHSNNHQRSNVPELAAEIRAGGGGPDVPLIALTGVGIDPGQALFMSDEELRELNESKQKLFQTFADSVTRGEHRVLEGAGHSTLHTDRPDAVVEAARDLLSRLR</sequence>
<dbReference type="RefSeq" id="WP_132491802.1">
    <property type="nucleotide sequence ID" value="NZ_SMKW01000055.1"/>
</dbReference>
<evidence type="ECO:0000259" key="1">
    <source>
        <dbReference type="Pfam" id="PF12697"/>
    </source>
</evidence>
<dbReference type="SUPFAM" id="SSF53474">
    <property type="entry name" value="alpha/beta-Hydrolases"/>
    <property type="match status" value="1"/>
</dbReference>
<evidence type="ECO:0000313" key="2">
    <source>
        <dbReference type="EMBL" id="TDD41712.1"/>
    </source>
</evidence>
<dbReference type="GO" id="GO:0016020">
    <property type="term" value="C:membrane"/>
    <property type="evidence" value="ECO:0007669"/>
    <property type="project" value="TreeGrafter"/>
</dbReference>
<gene>
    <name evidence="2" type="ORF">E1288_31675</name>
</gene>
<proteinExistence type="predicted"/>
<dbReference type="EMBL" id="SMKW01000055">
    <property type="protein sequence ID" value="TDD41712.1"/>
    <property type="molecule type" value="Genomic_DNA"/>
</dbReference>
<dbReference type="Proteomes" id="UP000294947">
    <property type="component" value="Unassembled WGS sequence"/>
</dbReference>
<dbReference type="Pfam" id="PF12697">
    <property type="entry name" value="Abhydrolase_6"/>
    <property type="match status" value="1"/>
</dbReference>
<dbReference type="OrthoDB" id="7185741at2"/>
<dbReference type="PANTHER" id="PTHR43798">
    <property type="entry name" value="MONOACYLGLYCEROL LIPASE"/>
    <property type="match status" value="1"/>
</dbReference>
<organism evidence="2 3">
    <name type="scientific">Saccharopolyspora elongata</name>
    <dbReference type="NCBI Taxonomy" id="2530387"/>
    <lineage>
        <taxon>Bacteria</taxon>
        <taxon>Bacillati</taxon>
        <taxon>Actinomycetota</taxon>
        <taxon>Actinomycetes</taxon>
        <taxon>Pseudonocardiales</taxon>
        <taxon>Pseudonocardiaceae</taxon>
        <taxon>Saccharopolyspora</taxon>
    </lineage>
</organism>
<keyword evidence="3" id="KW-1185">Reference proteome</keyword>
<dbReference type="GO" id="GO:0016787">
    <property type="term" value="F:hydrolase activity"/>
    <property type="evidence" value="ECO:0007669"/>
    <property type="project" value="UniProtKB-KW"/>
</dbReference>
<dbReference type="InterPro" id="IPR050266">
    <property type="entry name" value="AB_hydrolase_sf"/>
</dbReference>
<evidence type="ECO:0000313" key="3">
    <source>
        <dbReference type="Proteomes" id="UP000294947"/>
    </source>
</evidence>
<dbReference type="PANTHER" id="PTHR43798:SF33">
    <property type="entry name" value="HYDROLASE, PUTATIVE (AFU_ORTHOLOGUE AFUA_2G14860)-RELATED"/>
    <property type="match status" value="1"/>
</dbReference>
<dbReference type="InterPro" id="IPR000073">
    <property type="entry name" value="AB_hydrolase_1"/>
</dbReference>
<protein>
    <submittedName>
        <fullName evidence="2">Alpha/beta hydrolase</fullName>
    </submittedName>
</protein>
<comment type="caution">
    <text evidence="2">The sequence shown here is derived from an EMBL/GenBank/DDBJ whole genome shotgun (WGS) entry which is preliminary data.</text>
</comment>
<reference evidence="2 3" key="1">
    <citation type="submission" date="2019-03" db="EMBL/GenBank/DDBJ databases">
        <title>Draft genome sequences of novel Actinobacteria.</title>
        <authorList>
            <person name="Sahin N."/>
            <person name="Ay H."/>
            <person name="Saygin H."/>
        </authorList>
    </citation>
    <scope>NUCLEOTIDE SEQUENCE [LARGE SCALE GENOMIC DNA]</scope>
    <source>
        <strain evidence="2 3">7K502</strain>
    </source>
</reference>
<feature type="domain" description="AB hydrolase-1" evidence="1">
    <location>
        <begin position="36"/>
        <end position="289"/>
    </location>
</feature>
<accession>A0A4R4YER4</accession>
<keyword evidence="2" id="KW-0378">Hydrolase</keyword>
<dbReference type="Gene3D" id="3.40.50.1820">
    <property type="entry name" value="alpha/beta hydrolase"/>
    <property type="match status" value="1"/>
</dbReference>
<name>A0A4R4YER4_9PSEU</name>